<reference evidence="3 4" key="1">
    <citation type="submission" date="2019-08" db="EMBL/GenBank/DDBJ databases">
        <title>A chromosome-level genome assembly, high-density linkage maps, and genome scans reveal the genomic architecture of hybrid incompatibilities underlying speciation via character displacement in darters (Percidae: Etheostominae).</title>
        <authorList>
            <person name="Moran R.L."/>
            <person name="Catchen J.M."/>
            <person name="Fuller R.C."/>
        </authorList>
    </citation>
    <scope>NUCLEOTIDE SEQUENCE [LARGE SCALE GENOMIC DNA]</scope>
    <source>
        <strain evidence="3">EspeVRDwgs_2016</strain>
        <tissue evidence="3">Muscle</tissue>
    </source>
</reference>
<dbReference type="Proteomes" id="UP000327493">
    <property type="component" value="Chromosome 3"/>
</dbReference>
<evidence type="ECO:0000313" key="3">
    <source>
        <dbReference type="EMBL" id="KAA8594128.1"/>
    </source>
</evidence>
<dbReference type="AlphaFoldDB" id="A0A5J5DLL6"/>
<dbReference type="GO" id="GO:0008104">
    <property type="term" value="P:intracellular protein localization"/>
    <property type="evidence" value="ECO:0007669"/>
    <property type="project" value="TreeGrafter"/>
</dbReference>
<dbReference type="GO" id="GO:0005829">
    <property type="term" value="C:cytosol"/>
    <property type="evidence" value="ECO:0007669"/>
    <property type="project" value="TreeGrafter"/>
</dbReference>
<feature type="non-terminal residue" evidence="3">
    <location>
        <position position="274"/>
    </location>
</feature>
<gene>
    <name evidence="3" type="ORF">FQN60_004962</name>
</gene>
<evidence type="ECO:0000256" key="1">
    <source>
        <dbReference type="ARBA" id="ARBA00022574"/>
    </source>
</evidence>
<dbReference type="GO" id="GO:0016020">
    <property type="term" value="C:membrane"/>
    <property type="evidence" value="ECO:0007669"/>
    <property type="project" value="TreeGrafter"/>
</dbReference>
<dbReference type="GO" id="GO:0019901">
    <property type="term" value="F:protein kinase binding"/>
    <property type="evidence" value="ECO:0007669"/>
    <property type="project" value="TreeGrafter"/>
</dbReference>
<sequence length="274" mass="31354">MCDHLISAAKHRDHVTANQLKQKIVNILTNKHGAWGTLAQSQLHDFWRLDYWEDDLRRRRRFVRNPFGSTHLDVTCKSLQEYGNRETLYSHDHGSLLNPSDECSWASSIGHSWQVFISLQWGHESSEMHFTECTEEDKVVKSKKVFRSQTVASQNPETELVLEGDEDAVSLLQEKEMDNLGDLGLDPCQQQGSSCQPLGQCLLLLLLLPPKRRRLHTSAKAAVVTEPMITDRIRVNGPEQRWEEEEETPERGRVDWAACKSDGGALWELRPKST</sequence>
<feature type="domain" description="DUF1088" evidence="2">
    <location>
        <begin position="1"/>
        <end position="87"/>
    </location>
</feature>
<dbReference type="InterPro" id="IPR050865">
    <property type="entry name" value="BEACH_Domain"/>
</dbReference>
<protein>
    <recommendedName>
        <fullName evidence="2">DUF1088 domain-containing protein</fullName>
    </recommendedName>
</protein>
<evidence type="ECO:0000313" key="4">
    <source>
        <dbReference type="Proteomes" id="UP000327493"/>
    </source>
</evidence>
<proteinExistence type="predicted"/>
<evidence type="ECO:0000259" key="2">
    <source>
        <dbReference type="Pfam" id="PF06469"/>
    </source>
</evidence>
<dbReference type="Pfam" id="PF06469">
    <property type="entry name" value="DUF1088"/>
    <property type="match status" value="1"/>
</dbReference>
<dbReference type="EMBL" id="VOFY01000003">
    <property type="protein sequence ID" value="KAA8594128.1"/>
    <property type="molecule type" value="Genomic_DNA"/>
</dbReference>
<comment type="caution">
    <text evidence="3">The sequence shown here is derived from an EMBL/GenBank/DDBJ whole genome shotgun (WGS) entry which is preliminary data.</text>
</comment>
<dbReference type="PANTHER" id="PTHR13743:SF62">
    <property type="entry name" value="NEUROBEACHIN"/>
    <property type="match status" value="1"/>
</dbReference>
<organism evidence="3 4">
    <name type="scientific">Etheostoma spectabile</name>
    <name type="common">orangethroat darter</name>
    <dbReference type="NCBI Taxonomy" id="54343"/>
    <lineage>
        <taxon>Eukaryota</taxon>
        <taxon>Metazoa</taxon>
        <taxon>Chordata</taxon>
        <taxon>Craniata</taxon>
        <taxon>Vertebrata</taxon>
        <taxon>Euteleostomi</taxon>
        <taxon>Actinopterygii</taxon>
        <taxon>Neopterygii</taxon>
        <taxon>Teleostei</taxon>
        <taxon>Neoteleostei</taxon>
        <taxon>Acanthomorphata</taxon>
        <taxon>Eupercaria</taxon>
        <taxon>Perciformes</taxon>
        <taxon>Percoidei</taxon>
        <taxon>Percidae</taxon>
        <taxon>Etheostomatinae</taxon>
        <taxon>Etheostoma</taxon>
    </lineage>
</organism>
<name>A0A5J5DLL6_9PERO</name>
<dbReference type="InterPro" id="IPR010508">
    <property type="entry name" value="NBEA-like_DUF1088"/>
</dbReference>
<accession>A0A5J5DLL6</accession>
<keyword evidence="1" id="KW-0853">WD repeat</keyword>
<keyword evidence="4" id="KW-1185">Reference proteome</keyword>
<dbReference type="PANTHER" id="PTHR13743">
    <property type="entry name" value="BEIGE/BEACH-RELATED"/>
    <property type="match status" value="1"/>
</dbReference>